<dbReference type="SUPFAM" id="SSF53756">
    <property type="entry name" value="UDP-Glycosyltransferase/glycogen phosphorylase"/>
    <property type="match status" value="1"/>
</dbReference>
<keyword evidence="5" id="KW-0472">Membrane</keyword>
<dbReference type="PROSITE" id="PS00375">
    <property type="entry name" value="UDPGT"/>
    <property type="match status" value="1"/>
</dbReference>
<keyword evidence="3 4" id="KW-0808">Transferase</keyword>
<reference evidence="7" key="1">
    <citation type="submission" date="2025-08" db="UniProtKB">
        <authorList>
            <consortium name="RefSeq"/>
        </authorList>
    </citation>
    <scope>IDENTIFICATION</scope>
    <source>
        <strain evidence="7">USDA-PBARC FA_bdor</strain>
        <tissue evidence="7">Whole organism</tissue>
    </source>
</reference>
<feature type="signal peptide" evidence="5">
    <location>
        <begin position="1"/>
        <end position="23"/>
    </location>
</feature>
<evidence type="ECO:0000313" key="7">
    <source>
        <dbReference type="RefSeq" id="XP_011297295.1"/>
    </source>
</evidence>
<dbReference type="RefSeq" id="XP_011297295.1">
    <property type="nucleotide sequence ID" value="XM_011298993.1"/>
</dbReference>
<protein>
    <recommendedName>
        <fullName evidence="5">UDP-glucuronosyltransferase</fullName>
        <ecNumber evidence="5">2.4.1.17</ecNumber>
    </recommendedName>
</protein>
<dbReference type="InterPro" id="IPR002213">
    <property type="entry name" value="UDP_glucos_trans"/>
</dbReference>
<dbReference type="GO" id="GO:0016020">
    <property type="term" value="C:membrane"/>
    <property type="evidence" value="ECO:0007669"/>
    <property type="project" value="UniProtKB-SubCell"/>
</dbReference>
<dbReference type="AlphaFoldDB" id="A0A9R1SUB6"/>
<dbReference type="PANTHER" id="PTHR48043:SF145">
    <property type="entry name" value="FI06409P-RELATED"/>
    <property type="match status" value="1"/>
</dbReference>
<dbReference type="PANTHER" id="PTHR48043">
    <property type="entry name" value="EG:EG0003.4 PROTEIN-RELATED"/>
    <property type="match status" value="1"/>
</dbReference>
<dbReference type="InterPro" id="IPR050271">
    <property type="entry name" value="UDP-glycosyltransferase"/>
</dbReference>
<evidence type="ECO:0000256" key="1">
    <source>
        <dbReference type="ARBA" id="ARBA00009995"/>
    </source>
</evidence>
<comment type="subcellular location">
    <subcellularLocation>
        <location evidence="5">Membrane</location>
        <topology evidence="5">Single-pass membrane protein</topology>
    </subcellularLocation>
</comment>
<proteinExistence type="inferred from homology"/>
<keyword evidence="5" id="KW-1133">Transmembrane helix</keyword>
<dbReference type="CDD" id="cd03784">
    <property type="entry name" value="GT1_Gtf-like"/>
    <property type="match status" value="1"/>
</dbReference>
<feature type="chain" id="PRO_5040539282" description="UDP-glucuronosyltransferase" evidence="5">
    <location>
        <begin position="24"/>
        <end position="521"/>
    </location>
</feature>
<gene>
    <name evidence="7" type="primary">LOC105263037</name>
</gene>
<dbReference type="InterPro" id="IPR035595">
    <property type="entry name" value="UDP_glycos_trans_CS"/>
</dbReference>
<dbReference type="GeneID" id="105263037"/>
<dbReference type="Proteomes" id="UP000694866">
    <property type="component" value="Unplaced"/>
</dbReference>
<keyword evidence="6" id="KW-1185">Reference proteome</keyword>
<dbReference type="EC" id="2.4.1.17" evidence="5"/>
<accession>A0A9R1SUB6</accession>
<evidence type="ECO:0000256" key="2">
    <source>
        <dbReference type="ARBA" id="ARBA00022676"/>
    </source>
</evidence>
<dbReference type="Gene3D" id="3.40.50.2000">
    <property type="entry name" value="Glycogen Phosphorylase B"/>
    <property type="match status" value="1"/>
</dbReference>
<comment type="catalytic activity">
    <reaction evidence="5">
        <text>glucuronate acceptor + UDP-alpha-D-glucuronate = acceptor beta-D-glucuronoside + UDP + H(+)</text>
        <dbReference type="Rhea" id="RHEA:21032"/>
        <dbReference type="ChEBI" id="CHEBI:15378"/>
        <dbReference type="ChEBI" id="CHEBI:58052"/>
        <dbReference type="ChEBI" id="CHEBI:58223"/>
        <dbReference type="ChEBI" id="CHEBI:132367"/>
        <dbReference type="ChEBI" id="CHEBI:132368"/>
        <dbReference type="EC" id="2.4.1.17"/>
    </reaction>
</comment>
<dbReference type="FunFam" id="3.40.50.2000:FF:000021">
    <property type="entry name" value="UDP-glucuronosyltransferase"/>
    <property type="match status" value="1"/>
</dbReference>
<evidence type="ECO:0000256" key="4">
    <source>
        <dbReference type="RuleBase" id="RU003718"/>
    </source>
</evidence>
<evidence type="ECO:0000256" key="3">
    <source>
        <dbReference type="ARBA" id="ARBA00022679"/>
    </source>
</evidence>
<keyword evidence="5" id="KW-0812">Transmembrane</keyword>
<dbReference type="GO" id="GO:0015020">
    <property type="term" value="F:glucuronosyltransferase activity"/>
    <property type="evidence" value="ECO:0007669"/>
    <property type="project" value="UniProtKB-EC"/>
</dbReference>
<keyword evidence="2 4" id="KW-0328">Glycosyltransferase</keyword>
<organism evidence="6 7">
    <name type="scientific">Fopius arisanus</name>
    <dbReference type="NCBI Taxonomy" id="64838"/>
    <lineage>
        <taxon>Eukaryota</taxon>
        <taxon>Metazoa</taxon>
        <taxon>Ecdysozoa</taxon>
        <taxon>Arthropoda</taxon>
        <taxon>Hexapoda</taxon>
        <taxon>Insecta</taxon>
        <taxon>Pterygota</taxon>
        <taxon>Neoptera</taxon>
        <taxon>Endopterygota</taxon>
        <taxon>Hymenoptera</taxon>
        <taxon>Apocrita</taxon>
        <taxon>Ichneumonoidea</taxon>
        <taxon>Braconidae</taxon>
        <taxon>Opiinae</taxon>
        <taxon>Fopius</taxon>
    </lineage>
</organism>
<dbReference type="KEGG" id="fas:105263037"/>
<keyword evidence="5" id="KW-0732">Signal</keyword>
<comment type="similarity">
    <text evidence="1 4">Belongs to the UDP-glycosyltransferase family.</text>
</comment>
<sequence length="521" mass="59380">MSGITSIFLSAFLLIINNENASALRVLAIYPFPGKSHSIGAEHLLEEMTHRGHTVDVVSHFPREKPIPNYRDISLRGLAPVFANSVTYDKIRQYNFIHPREFVELAGTGVCDLLGQPVLQELMKTPKGTYDVVIVHLFLAHCFIGFGEKLNAPVVGVVTSKLPDWMFDAFANPLNPSYMPSFFSSSTQRMTFWERLRNTVVTNRFRLQLCYYMEAESQQVERYFSRKISSLDELYKDVALVLVNEHFSVNDIKPATPDIIDVGGLHIYNNTQQLTTELRDWLDESTEGCVYFTFGSTVNFESFPEEVLRIFYRSFERIAPVRVLMRGDPEFHSKDLSKNVKIVPWAPQIAVLKHKNVKAFITHGGLLGTQEAIAYKVPLIGIPLFADQYTNLRNYANRGFAVVLELKALTEDSLTDAIITVLRDPTYSENIARVSELFWDRPMNPLDTAIYWIEYAAKRGPVLKSPASELSWWKFHLLDVYGFMLMCALTILCAIIKLITLLRSRASRVLPKKVPKSKKHN</sequence>
<name>A0A9R1SUB6_9HYME</name>
<dbReference type="OrthoDB" id="5835829at2759"/>
<feature type="transmembrane region" description="Helical" evidence="5">
    <location>
        <begin position="480"/>
        <end position="502"/>
    </location>
</feature>
<evidence type="ECO:0000313" key="6">
    <source>
        <dbReference type="Proteomes" id="UP000694866"/>
    </source>
</evidence>
<evidence type="ECO:0000256" key="5">
    <source>
        <dbReference type="RuleBase" id="RU362059"/>
    </source>
</evidence>
<dbReference type="Pfam" id="PF00201">
    <property type="entry name" value="UDPGT"/>
    <property type="match status" value="1"/>
</dbReference>